<evidence type="ECO:0000256" key="9">
    <source>
        <dbReference type="ARBA" id="ARBA00023098"/>
    </source>
</evidence>
<dbReference type="InterPro" id="IPR006108">
    <property type="entry name" value="3HC_DH_C"/>
</dbReference>
<keyword evidence="8" id="KW-0520">NAD</keyword>
<dbReference type="Pfam" id="PF02737">
    <property type="entry name" value="3HCDH_N"/>
    <property type="match status" value="1"/>
</dbReference>
<evidence type="ECO:0000256" key="3">
    <source>
        <dbReference type="ARBA" id="ARBA00007005"/>
    </source>
</evidence>
<dbReference type="InterPro" id="IPR006176">
    <property type="entry name" value="3-OHacyl-CoA_DH_NAD-bd"/>
</dbReference>
<comment type="similarity">
    <text evidence="3">In the central section; belongs to the 3-hydroxyacyl-CoA dehydrogenase family.</text>
</comment>
<keyword evidence="9" id="KW-0443">Lipid metabolism</keyword>
<comment type="catalytic activity">
    <reaction evidence="12">
        <text>a (3S)-3-hydroxyacyl-CoA + NAD(+) = a 3-oxoacyl-CoA + NADH + H(+)</text>
        <dbReference type="Rhea" id="RHEA:22432"/>
        <dbReference type="ChEBI" id="CHEBI:15378"/>
        <dbReference type="ChEBI" id="CHEBI:57318"/>
        <dbReference type="ChEBI" id="CHEBI:57540"/>
        <dbReference type="ChEBI" id="CHEBI:57945"/>
        <dbReference type="ChEBI" id="CHEBI:90726"/>
        <dbReference type="EC" id="1.1.1.35"/>
    </reaction>
</comment>
<comment type="similarity">
    <text evidence="4">Belongs to the 3-hydroxyacyl-CoA dehydrogenase family.</text>
</comment>
<name>A0A9X2RZE9_STRMQ</name>
<evidence type="ECO:0000259" key="14">
    <source>
        <dbReference type="Pfam" id="PF02737"/>
    </source>
</evidence>
<comment type="caution">
    <text evidence="15">The sequence shown here is derived from an EMBL/GenBank/DDBJ whole genome shotgun (WGS) entry which is preliminary data.</text>
</comment>
<dbReference type="AlphaFoldDB" id="A0A9X2RZE9"/>
<evidence type="ECO:0000256" key="6">
    <source>
        <dbReference type="ARBA" id="ARBA00022963"/>
    </source>
</evidence>
<keyword evidence="7" id="KW-0560">Oxidoreductase</keyword>
<dbReference type="PANTHER" id="PTHR43612:SF3">
    <property type="entry name" value="TRIFUNCTIONAL ENZYME SUBUNIT ALPHA, MITOCHONDRIAL"/>
    <property type="match status" value="1"/>
</dbReference>
<keyword evidence="10" id="KW-0456">Lyase</keyword>
<evidence type="ECO:0000256" key="2">
    <source>
        <dbReference type="ARBA" id="ARBA00005086"/>
    </source>
</evidence>
<comment type="pathway">
    <text evidence="2">Lipid metabolism; butanoate metabolism.</text>
</comment>
<dbReference type="Gene3D" id="3.40.50.720">
    <property type="entry name" value="NAD(P)-binding Rossmann-like Domain"/>
    <property type="match status" value="1"/>
</dbReference>
<dbReference type="FunFam" id="3.40.50.720:FF:000009">
    <property type="entry name" value="Fatty oxidation complex, alpha subunit"/>
    <property type="match status" value="1"/>
</dbReference>
<dbReference type="SUPFAM" id="SSF48179">
    <property type="entry name" value="6-phosphogluconate dehydrogenase C-terminal domain-like"/>
    <property type="match status" value="2"/>
</dbReference>
<evidence type="ECO:0000256" key="7">
    <source>
        <dbReference type="ARBA" id="ARBA00023002"/>
    </source>
</evidence>
<keyword evidence="16" id="KW-1185">Reference proteome</keyword>
<organism evidence="15 16">
    <name type="scientific">Streptomyces malaysiensis subsp. samsunensis</name>
    <dbReference type="NCBI Taxonomy" id="459658"/>
    <lineage>
        <taxon>Bacteria</taxon>
        <taxon>Bacillati</taxon>
        <taxon>Actinomycetota</taxon>
        <taxon>Actinomycetes</taxon>
        <taxon>Kitasatosporales</taxon>
        <taxon>Streptomycetaceae</taxon>
        <taxon>Streptomyces</taxon>
        <taxon>Streptomyces violaceusniger group</taxon>
    </lineage>
</organism>
<dbReference type="Gene3D" id="3.90.226.10">
    <property type="entry name" value="2-enoyl-CoA Hydratase, Chain A, domain 1"/>
    <property type="match status" value="1"/>
</dbReference>
<protein>
    <submittedName>
        <fullName evidence="15">3-hydroxyacyl-CoA dehydrogenase NAD-binding domain-containing protein</fullName>
    </submittedName>
</protein>
<dbReference type="SUPFAM" id="SSF51735">
    <property type="entry name" value="NAD(P)-binding Rossmann-fold domains"/>
    <property type="match status" value="1"/>
</dbReference>
<dbReference type="GO" id="GO:0016509">
    <property type="term" value="F:long-chain (3S)-3-hydroxyacyl-CoA dehydrogenase (NAD+) activity"/>
    <property type="evidence" value="ECO:0007669"/>
    <property type="project" value="TreeGrafter"/>
</dbReference>
<dbReference type="FunFam" id="3.90.226.10:FF:000047">
    <property type="entry name" value="Probable 3-hydroxyacyl-CoA dehydrogenase"/>
    <property type="match status" value="1"/>
</dbReference>
<dbReference type="SUPFAM" id="SSF52096">
    <property type="entry name" value="ClpP/crotonase"/>
    <property type="match status" value="1"/>
</dbReference>
<evidence type="ECO:0000259" key="13">
    <source>
        <dbReference type="Pfam" id="PF00725"/>
    </source>
</evidence>
<dbReference type="GO" id="GO:0070403">
    <property type="term" value="F:NAD+ binding"/>
    <property type="evidence" value="ECO:0007669"/>
    <property type="project" value="InterPro"/>
</dbReference>
<dbReference type="EMBL" id="JANIIC010000050">
    <property type="protein sequence ID" value="MCQ8833939.1"/>
    <property type="molecule type" value="Genomic_DNA"/>
</dbReference>
<keyword evidence="11" id="KW-0511">Multifunctional enzyme</keyword>
<comment type="pathway">
    <text evidence="1">Lipid metabolism; fatty acid beta-oxidation.</text>
</comment>
<dbReference type="InterPro" id="IPR050136">
    <property type="entry name" value="FA_oxidation_alpha_subunit"/>
</dbReference>
<dbReference type="Gene3D" id="1.10.1040.50">
    <property type="match status" value="1"/>
</dbReference>
<dbReference type="FunFam" id="1.10.1040.50:FF:000005">
    <property type="entry name" value="Probable 3-hydroxyacyl-CoA dehydrogenase"/>
    <property type="match status" value="1"/>
</dbReference>
<dbReference type="InterPro" id="IPR008927">
    <property type="entry name" value="6-PGluconate_DH-like_C_sf"/>
</dbReference>
<dbReference type="Pfam" id="PF00378">
    <property type="entry name" value="ECH_1"/>
    <property type="match status" value="1"/>
</dbReference>
<evidence type="ECO:0000256" key="1">
    <source>
        <dbReference type="ARBA" id="ARBA00005005"/>
    </source>
</evidence>
<dbReference type="InterPro" id="IPR029045">
    <property type="entry name" value="ClpP/crotonase-like_dom_sf"/>
</dbReference>
<gene>
    <name evidence="15" type="ORF">NQU54_34030</name>
</gene>
<keyword evidence="6" id="KW-0442">Lipid degradation</keyword>
<dbReference type="GO" id="GO:0004300">
    <property type="term" value="F:enoyl-CoA hydratase activity"/>
    <property type="evidence" value="ECO:0007669"/>
    <property type="project" value="TreeGrafter"/>
</dbReference>
<evidence type="ECO:0000313" key="15">
    <source>
        <dbReference type="EMBL" id="MCQ8833939.1"/>
    </source>
</evidence>
<dbReference type="CDD" id="cd06558">
    <property type="entry name" value="crotonase-like"/>
    <property type="match status" value="1"/>
</dbReference>
<dbReference type="Pfam" id="PF00725">
    <property type="entry name" value="3HCDH"/>
    <property type="match status" value="1"/>
</dbReference>
<evidence type="ECO:0000256" key="4">
    <source>
        <dbReference type="ARBA" id="ARBA00009463"/>
    </source>
</evidence>
<reference evidence="15" key="1">
    <citation type="submission" date="2022-06" db="EMBL/GenBank/DDBJ databases">
        <title>WGS of actinobacteria.</title>
        <authorList>
            <person name="Thawai C."/>
        </authorList>
    </citation>
    <scope>NUCLEOTIDE SEQUENCE</scope>
    <source>
        <strain evidence="15">DSM 42010</strain>
    </source>
</reference>
<keyword evidence="5" id="KW-0276">Fatty acid metabolism</keyword>
<proteinExistence type="inferred from homology"/>
<evidence type="ECO:0000256" key="11">
    <source>
        <dbReference type="ARBA" id="ARBA00023268"/>
    </source>
</evidence>
<sequence length="720" mass="77269">MENNMIHWERGSDGVVVLTMDDPDQPVNTMNQTYVESMGATVARLEAERDHITGVILTSAKESFFAGGDIGFMSEARVENAAELSELCTLLKAQLRRLETLGKPLAAAMNGTALGGGYEIALACHRRIALDTPGSRIGLPEVTLGLLPGAGGVSRTVRLLGLQDALTDVLLQGQRYKPGEALARGLVHELATTPEDMLAKARRWVLAHPESAQPWDTKGFRIPGGAPSHPKVAASLPALAAHLRKRLRGANVPAPRNILAAAVESAQVDLEAGQKIETSYLVELMTGQVAKNMMRAFFHDMRHIDSGGSRPAGYARHTARKVGVLGAGMMGAGIAYSCARGGLEVVLKDISADAARRGRRYSEKLLAKAMARGRMSREKADGILARITPTADPADLADCDLVIEAVFEDPALKHQVFGEIEDVIAPDAVLGSNTSTLPITMLAGGVRRPEDFIGLHFFSPVDKMPLLEIITGEKTGDHTVAKAVDIARQIGKTPIVVNDSRGFFTSRVISKFIDEAVAMLGEGLHPASIEQAASQAGYPAPPLQLLDELTLTLPRTIREETKAAVLAGDGQWHPHGSEAVVDRMIDEFGRGGRSSGAGFYTYQDGRRTGLWPGLYQHFTVVGREIPFEDMKERMLFAEALDTVRCLDEGVLRSVPDANVGSILGIGFPAWTGGVLQYINGYPGGPSGFVVRARELADRYGERFDPPASLVARAAKGGIYE</sequence>
<evidence type="ECO:0000256" key="12">
    <source>
        <dbReference type="ARBA" id="ARBA00049556"/>
    </source>
</evidence>
<dbReference type="PANTHER" id="PTHR43612">
    <property type="entry name" value="TRIFUNCTIONAL ENZYME SUBUNIT ALPHA"/>
    <property type="match status" value="1"/>
</dbReference>
<evidence type="ECO:0000256" key="10">
    <source>
        <dbReference type="ARBA" id="ARBA00023239"/>
    </source>
</evidence>
<dbReference type="Proteomes" id="UP001142400">
    <property type="component" value="Unassembled WGS sequence"/>
</dbReference>
<accession>A0A9X2RZE9</accession>
<dbReference type="InterPro" id="IPR036291">
    <property type="entry name" value="NAD(P)-bd_dom_sf"/>
</dbReference>
<dbReference type="InterPro" id="IPR001753">
    <property type="entry name" value="Enoyl-CoA_hydra/iso"/>
</dbReference>
<evidence type="ECO:0000256" key="5">
    <source>
        <dbReference type="ARBA" id="ARBA00022832"/>
    </source>
</evidence>
<feature type="domain" description="3-hydroxyacyl-CoA dehydrogenase C-terminal" evidence="13">
    <location>
        <begin position="502"/>
        <end position="602"/>
    </location>
</feature>
<dbReference type="GO" id="GO:0006635">
    <property type="term" value="P:fatty acid beta-oxidation"/>
    <property type="evidence" value="ECO:0007669"/>
    <property type="project" value="UniProtKB-ARBA"/>
</dbReference>
<evidence type="ECO:0000256" key="8">
    <source>
        <dbReference type="ARBA" id="ARBA00023027"/>
    </source>
</evidence>
<feature type="domain" description="3-hydroxyacyl-CoA dehydrogenase NAD binding" evidence="14">
    <location>
        <begin position="321"/>
        <end position="499"/>
    </location>
</feature>
<evidence type="ECO:0000313" key="16">
    <source>
        <dbReference type="Proteomes" id="UP001142400"/>
    </source>
</evidence>